<keyword evidence="3" id="KW-1185">Reference proteome</keyword>
<protein>
    <submittedName>
        <fullName evidence="2">Uncharacterized protein</fullName>
    </submittedName>
</protein>
<dbReference type="Proteomes" id="UP000276834">
    <property type="component" value="Unassembled WGS sequence"/>
</dbReference>
<proteinExistence type="predicted"/>
<feature type="compositionally biased region" description="Polar residues" evidence="1">
    <location>
        <begin position="1"/>
        <end position="13"/>
    </location>
</feature>
<sequence>MGLEQPQTLTSAPTHLPTGVSSRLEMPPTAVSKPKGCVGPGIFAPSRGFFQERVMVPRIHGASSRSCLTPALSSGGGSALSLSRGTVPVCWLALSGRPQGRGLCPWAMPSALPGLAPSCGIVLLCPCPSQMILLGSWT</sequence>
<dbReference type="EMBL" id="QUSF01000015">
    <property type="protein sequence ID" value="RLW03710.1"/>
    <property type="molecule type" value="Genomic_DNA"/>
</dbReference>
<name>A0A3L8SKN2_CHLGU</name>
<gene>
    <name evidence="2" type="ORF">DV515_00006243</name>
</gene>
<evidence type="ECO:0000313" key="2">
    <source>
        <dbReference type="EMBL" id="RLW03710.1"/>
    </source>
</evidence>
<evidence type="ECO:0000256" key="1">
    <source>
        <dbReference type="SAM" id="MobiDB-lite"/>
    </source>
</evidence>
<accession>A0A3L8SKN2</accession>
<dbReference type="AlphaFoldDB" id="A0A3L8SKN2"/>
<comment type="caution">
    <text evidence="2">The sequence shown here is derived from an EMBL/GenBank/DDBJ whole genome shotgun (WGS) entry which is preliminary data.</text>
</comment>
<organism evidence="2 3">
    <name type="scientific">Chloebia gouldiae</name>
    <name type="common">Gouldian finch</name>
    <name type="synonym">Erythrura gouldiae</name>
    <dbReference type="NCBI Taxonomy" id="44316"/>
    <lineage>
        <taxon>Eukaryota</taxon>
        <taxon>Metazoa</taxon>
        <taxon>Chordata</taxon>
        <taxon>Craniata</taxon>
        <taxon>Vertebrata</taxon>
        <taxon>Euteleostomi</taxon>
        <taxon>Archelosauria</taxon>
        <taxon>Archosauria</taxon>
        <taxon>Dinosauria</taxon>
        <taxon>Saurischia</taxon>
        <taxon>Theropoda</taxon>
        <taxon>Coelurosauria</taxon>
        <taxon>Aves</taxon>
        <taxon>Neognathae</taxon>
        <taxon>Neoaves</taxon>
        <taxon>Telluraves</taxon>
        <taxon>Australaves</taxon>
        <taxon>Passeriformes</taxon>
        <taxon>Passeroidea</taxon>
        <taxon>Passeridae</taxon>
        <taxon>Chloebia</taxon>
    </lineage>
</organism>
<evidence type="ECO:0000313" key="3">
    <source>
        <dbReference type="Proteomes" id="UP000276834"/>
    </source>
</evidence>
<feature type="region of interest" description="Disordered" evidence="1">
    <location>
        <begin position="1"/>
        <end position="33"/>
    </location>
</feature>
<reference evidence="2 3" key="1">
    <citation type="journal article" date="2018" name="Proc. R. Soc. B">
        <title>A non-coding region near Follistatin controls head colour polymorphism in the Gouldian finch.</title>
        <authorList>
            <person name="Toomey M.B."/>
            <person name="Marques C.I."/>
            <person name="Andrade P."/>
            <person name="Araujo P.M."/>
            <person name="Sabatino S."/>
            <person name="Gazda M.A."/>
            <person name="Afonso S."/>
            <person name="Lopes R.J."/>
            <person name="Corbo J.C."/>
            <person name="Carneiro M."/>
        </authorList>
    </citation>
    <scope>NUCLEOTIDE SEQUENCE [LARGE SCALE GENOMIC DNA]</scope>
    <source>
        <strain evidence="2">Red01</strain>
        <tissue evidence="2">Muscle</tissue>
    </source>
</reference>